<keyword evidence="2" id="KW-0288">FMN</keyword>
<dbReference type="SUPFAM" id="SSF51679">
    <property type="entry name" value="Bacterial luciferase-like"/>
    <property type="match status" value="1"/>
</dbReference>
<evidence type="ECO:0000256" key="4">
    <source>
        <dbReference type="ARBA" id="ARBA00023033"/>
    </source>
</evidence>
<dbReference type="PIRSF" id="PIRSF000337">
    <property type="entry name" value="NTA_MOA"/>
    <property type="match status" value="1"/>
</dbReference>
<dbReference type="RefSeq" id="WP_193124827.1">
    <property type="nucleotide sequence ID" value="NZ_JADBGI010000038.1"/>
</dbReference>
<evidence type="ECO:0000256" key="5">
    <source>
        <dbReference type="ARBA" id="ARBA00033748"/>
    </source>
</evidence>
<accession>A0ABR9PEI2</accession>
<dbReference type="PANTHER" id="PTHR30011">
    <property type="entry name" value="ALKANESULFONATE MONOOXYGENASE-RELATED"/>
    <property type="match status" value="1"/>
</dbReference>
<evidence type="ECO:0000256" key="2">
    <source>
        <dbReference type="ARBA" id="ARBA00022643"/>
    </source>
</evidence>
<comment type="similarity">
    <text evidence="5">Belongs to the NtaA/SnaA/DszA monooxygenase family.</text>
</comment>
<dbReference type="NCBIfam" id="TIGR03860">
    <property type="entry name" value="FMN_nitrolo"/>
    <property type="match status" value="1"/>
</dbReference>
<name>A0ABR9PEI2_9ACTN</name>
<dbReference type="InterPro" id="IPR036661">
    <property type="entry name" value="Luciferase-like_sf"/>
</dbReference>
<dbReference type="InterPro" id="IPR011251">
    <property type="entry name" value="Luciferase-like_dom"/>
</dbReference>
<proteinExistence type="inferred from homology"/>
<keyword evidence="3" id="KW-0560">Oxidoreductase</keyword>
<evidence type="ECO:0000256" key="1">
    <source>
        <dbReference type="ARBA" id="ARBA00022630"/>
    </source>
</evidence>
<comment type="caution">
    <text evidence="7">The sequence shown here is derived from an EMBL/GenBank/DDBJ whole genome shotgun (WGS) entry which is preliminary data.</text>
</comment>
<evidence type="ECO:0000313" key="8">
    <source>
        <dbReference type="Proteomes" id="UP000806528"/>
    </source>
</evidence>
<keyword evidence="4" id="KW-0503">Monooxygenase</keyword>
<protein>
    <submittedName>
        <fullName evidence="7">LLM class flavin-dependent oxidoreductase</fullName>
    </submittedName>
</protein>
<dbReference type="Pfam" id="PF00296">
    <property type="entry name" value="Bac_luciferase"/>
    <property type="match status" value="1"/>
</dbReference>
<evidence type="ECO:0000313" key="7">
    <source>
        <dbReference type="EMBL" id="MBE3002241.1"/>
    </source>
</evidence>
<evidence type="ECO:0000259" key="6">
    <source>
        <dbReference type="Pfam" id="PF00296"/>
    </source>
</evidence>
<dbReference type="Gene3D" id="3.20.20.30">
    <property type="entry name" value="Luciferase-like domain"/>
    <property type="match status" value="1"/>
</dbReference>
<keyword evidence="1" id="KW-0285">Flavoprotein</keyword>
<dbReference type="InterPro" id="IPR051260">
    <property type="entry name" value="Diverse_substr_monoxygenases"/>
</dbReference>
<dbReference type="Proteomes" id="UP000806528">
    <property type="component" value="Unassembled WGS sequence"/>
</dbReference>
<organism evidence="7 8">
    <name type="scientific">Nocardiopsis coralli</name>
    <dbReference type="NCBI Taxonomy" id="2772213"/>
    <lineage>
        <taxon>Bacteria</taxon>
        <taxon>Bacillati</taxon>
        <taxon>Actinomycetota</taxon>
        <taxon>Actinomycetes</taxon>
        <taxon>Streptosporangiales</taxon>
        <taxon>Nocardiopsidaceae</taxon>
        <taxon>Nocardiopsis</taxon>
    </lineage>
</organism>
<sequence length="438" mass="48153">MAAQEQHPLHFNLFIFGCGHHKAAWRHPGSPAERVGDIAYYEELARTAERGLLDAVFFADGHAAGDVAGGPWWFLEPLTALSAMSRATNRIGLVSTVSSTFYTPFHAARLLASLDHISGGRIGWNVVTSMFDSEARNHGYEQMPEHAERYARAEEFVEAVLGLWDSWGDEAFHYDRAGVFADPDLVRPIDHRGEYFQVDGPLNVPRPVQGNPVLFQAGSSEQGRELAARRAEAIYAVAYDLPSAQDYYGDVKARIRRAGRDPGSVAIMPGLVTYVGSTEEEARAKQDELDALLPTAESLQQLGLFTEQDCTDWDLDAPVPDLPPLEEFTGPKGRYATILRIIESEKPTVRQLLGRLAAGGGHCTMVGTPEQIADRIAEWHEQGGADGFNLMPPSLPGGVEDFVDHVVPVLQKRGLFRREYGARTLRGHLGLPRPPSAH</sequence>
<dbReference type="InterPro" id="IPR016215">
    <property type="entry name" value="NTA_MOA"/>
</dbReference>
<dbReference type="EMBL" id="JADBGI010000038">
    <property type="protein sequence ID" value="MBE3002241.1"/>
    <property type="molecule type" value="Genomic_DNA"/>
</dbReference>
<keyword evidence="8" id="KW-1185">Reference proteome</keyword>
<reference evidence="7 8" key="1">
    <citation type="submission" date="2020-09" db="EMBL/GenBank/DDBJ databases">
        <title>Diversity and distribution of actinomycetes associated with coral in the coast of Hainan.</title>
        <authorList>
            <person name="Li F."/>
        </authorList>
    </citation>
    <scope>NUCLEOTIDE SEQUENCE [LARGE SCALE GENOMIC DNA]</scope>
    <source>
        <strain evidence="7 8">HNM0947</strain>
    </source>
</reference>
<dbReference type="PANTHER" id="PTHR30011:SF16">
    <property type="entry name" value="C2H2 FINGER DOMAIN TRANSCRIPTION FACTOR (EUROFUNG)-RELATED"/>
    <property type="match status" value="1"/>
</dbReference>
<gene>
    <name evidence="7" type="ORF">IDM40_26595</name>
</gene>
<dbReference type="CDD" id="cd01095">
    <property type="entry name" value="Nitrilotriacetate_monoxgenase"/>
    <property type="match status" value="1"/>
</dbReference>
<feature type="domain" description="Luciferase-like" evidence="6">
    <location>
        <begin position="24"/>
        <end position="384"/>
    </location>
</feature>
<evidence type="ECO:0000256" key="3">
    <source>
        <dbReference type="ARBA" id="ARBA00023002"/>
    </source>
</evidence>